<proteinExistence type="predicted"/>
<reference evidence="2 3" key="1">
    <citation type="journal article" date="2014" name="Genome Announc.">
        <title>Draft Genome Sequence of Magnetospirillum sp. Strain SO-1, a Freshwater Magnetotactic Bacterium Isolated from the Ol'khovka River, Russia.</title>
        <authorList>
            <person name="Grouzdev D.S."/>
            <person name="Dziuba M.V."/>
            <person name="Sukhacheva M.S."/>
            <person name="Mardanov A.V."/>
            <person name="Beletskiy A.V."/>
            <person name="Kuznetsov B.B."/>
            <person name="Skryabin K.G."/>
        </authorList>
    </citation>
    <scope>NUCLEOTIDE SEQUENCE [LARGE SCALE GENOMIC DNA]</scope>
    <source>
        <strain evidence="2 3">SO-1</strain>
    </source>
</reference>
<evidence type="ECO:0000313" key="3">
    <source>
        <dbReference type="Proteomes" id="UP000011744"/>
    </source>
</evidence>
<protein>
    <recommendedName>
        <fullName evidence="1">DUF5615 domain-containing protein</fullName>
    </recommendedName>
</protein>
<sequence length="125" mass="13872">MRDPFLIDECLSPDLVALAHARGYDASHVVFRGLTGTADRDLLPIIRHEGFVFVTNNAKDFLKLYARENIHAGLVIIVPGGIPAEVQVRLFAAVLDEVEAMADLVNRIVEVFSDGSVEIRDWPME</sequence>
<evidence type="ECO:0000313" key="2">
    <source>
        <dbReference type="EMBL" id="EME72031.1"/>
    </source>
</evidence>
<evidence type="ECO:0000259" key="1">
    <source>
        <dbReference type="Pfam" id="PF18480"/>
    </source>
</evidence>
<dbReference type="PATRIC" id="fig|1244869.3.peg.113"/>
<accession>M2YFV0</accession>
<dbReference type="OrthoDB" id="7363756at2"/>
<dbReference type="RefSeq" id="WP_008613142.1">
    <property type="nucleotide sequence ID" value="NZ_AONQ01000001.1"/>
</dbReference>
<dbReference type="Pfam" id="PF18480">
    <property type="entry name" value="DUF5615"/>
    <property type="match status" value="1"/>
</dbReference>
<dbReference type="Proteomes" id="UP000011744">
    <property type="component" value="Unassembled WGS sequence"/>
</dbReference>
<comment type="caution">
    <text evidence="2">The sequence shown here is derived from an EMBL/GenBank/DDBJ whole genome shotgun (WGS) entry which is preliminary data.</text>
</comment>
<dbReference type="AlphaFoldDB" id="M2YFV0"/>
<name>M2YFV0_9PROT</name>
<gene>
    <name evidence="2" type="ORF">H261_00590</name>
</gene>
<dbReference type="EMBL" id="AONQ01000001">
    <property type="protein sequence ID" value="EME72031.1"/>
    <property type="molecule type" value="Genomic_DNA"/>
</dbReference>
<organism evidence="2 3">
    <name type="scientific">Paramagnetospirillum caucaseum</name>
    <dbReference type="NCBI Taxonomy" id="1244869"/>
    <lineage>
        <taxon>Bacteria</taxon>
        <taxon>Pseudomonadati</taxon>
        <taxon>Pseudomonadota</taxon>
        <taxon>Alphaproteobacteria</taxon>
        <taxon>Rhodospirillales</taxon>
        <taxon>Magnetospirillaceae</taxon>
        <taxon>Paramagnetospirillum</taxon>
    </lineage>
</organism>
<dbReference type="InterPro" id="IPR041049">
    <property type="entry name" value="DUF5615"/>
</dbReference>
<dbReference type="eggNOG" id="COG4634">
    <property type="taxonomic scope" value="Bacteria"/>
</dbReference>
<feature type="domain" description="DUF5615" evidence="1">
    <location>
        <begin position="5"/>
        <end position="101"/>
    </location>
</feature>
<keyword evidence="3" id="KW-1185">Reference proteome</keyword>